<evidence type="ECO:0000256" key="1">
    <source>
        <dbReference type="ARBA" id="ARBA00004651"/>
    </source>
</evidence>
<dbReference type="GO" id="GO:0005886">
    <property type="term" value="C:plasma membrane"/>
    <property type="evidence" value="ECO:0007669"/>
    <property type="project" value="UniProtKB-SubCell"/>
</dbReference>
<evidence type="ECO:0000256" key="4">
    <source>
        <dbReference type="ARBA" id="ARBA00022692"/>
    </source>
</evidence>
<evidence type="ECO:0000313" key="9">
    <source>
        <dbReference type="Proteomes" id="UP001162131"/>
    </source>
</evidence>
<comment type="caution">
    <text evidence="8">The sequence shown here is derived from an EMBL/GenBank/DDBJ whole genome shotgun (WGS) entry which is preliminary data.</text>
</comment>
<feature type="transmembrane region" description="Helical" evidence="7">
    <location>
        <begin position="321"/>
        <end position="340"/>
    </location>
</feature>
<keyword evidence="4 7" id="KW-0812">Transmembrane</keyword>
<feature type="transmembrane region" description="Helical" evidence="7">
    <location>
        <begin position="380"/>
        <end position="399"/>
    </location>
</feature>
<dbReference type="AlphaFoldDB" id="A0AAU9IPA0"/>
<dbReference type="SUPFAM" id="SSF103473">
    <property type="entry name" value="MFS general substrate transporter"/>
    <property type="match status" value="1"/>
</dbReference>
<feature type="transmembrane region" description="Helical" evidence="7">
    <location>
        <begin position="249"/>
        <end position="272"/>
    </location>
</feature>
<name>A0AAU9IPA0_9CILI</name>
<reference evidence="8" key="1">
    <citation type="submission" date="2021-09" db="EMBL/GenBank/DDBJ databases">
        <authorList>
            <consortium name="AG Swart"/>
            <person name="Singh M."/>
            <person name="Singh A."/>
            <person name="Seah K."/>
            <person name="Emmerich C."/>
        </authorList>
    </citation>
    <scope>NUCLEOTIDE SEQUENCE</scope>
    <source>
        <strain evidence="8">ATCC30299</strain>
    </source>
</reference>
<feature type="transmembrane region" description="Helical" evidence="7">
    <location>
        <begin position="164"/>
        <end position="183"/>
    </location>
</feature>
<feature type="transmembrane region" description="Helical" evidence="7">
    <location>
        <begin position="76"/>
        <end position="97"/>
    </location>
</feature>
<evidence type="ECO:0000256" key="5">
    <source>
        <dbReference type="ARBA" id="ARBA00022989"/>
    </source>
</evidence>
<sequence length="472" mass="53475">MKEHADPELEPLAGPVPPQTTVIGSILRSLNSLYHSPRDLWILYTIELFSMTSMELIIICMKTYLEDSIGLTENQVALIITFFIFMSAIICIVFGNCIDRFGVKNTIKVSLFIGIFGFVLLCAVTNKYAVQTIILLFHAPSSALLLGCFKVGIKHYTLEAARSLGYSLFYMVLITSSIIAKVLKDWICNPLDNEDILTFRYIFGVAICFLLVAWFLPYFLRELDFQVSGTTEIVKDDDHGNMWKFVRSVLILSSFWRLVRFALLVSFMKAAYSHVYVTMPLYLNVTIEFDAHIEYAFIVHKMTVLIAIIPLTFLVNFISNFNLVLIGSSITTLSFAPIIMYEDPTYFRVCLFVFFLSIGEAIVAPRFIEYAIQIAPKGKEATFFLIATVPMIIYVIIAGGESGRAIKEYCNPANIFNGQGNDCRLVWLIIFTITLVSAILLLSLVKYLRQPEIETQKYISMSKEAKDHQSSQ</sequence>
<evidence type="ECO:0000256" key="2">
    <source>
        <dbReference type="ARBA" id="ARBA00022448"/>
    </source>
</evidence>
<dbReference type="InterPro" id="IPR036259">
    <property type="entry name" value="MFS_trans_sf"/>
</dbReference>
<dbReference type="Proteomes" id="UP001162131">
    <property type="component" value="Unassembled WGS sequence"/>
</dbReference>
<organism evidence="8 9">
    <name type="scientific">Blepharisma stoltei</name>
    <dbReference type="NCBI Taxonomy" id="1481888"/>
    <lineage>
        <taxon>Eukaryota</taxon>
        <taxon>Sar</taxon>
        <taxon>Alveolata</taxon>
        <taxon>Ciliophora</taxon>
        <taxon>Postciliodesmatophora</taxon>
        <taxon>Heterotrichea</taxon>
        <taxon>Heterotrichida</taxon>
        <taxon>Blepharismidae</taxon>
        <taxon>Blepharisma</taxon>
    </lineage>
</organism>
<dbReference type="Pfam" id="PF07690">
    <property type="entry name" value="MFS_1"/>
    <property type="match status" value="1"/>
</dbReference>
<evidence type="ECO:0000313" key="8">
    <source>
        <dbReference type="EMBL" id="CAG9316640.1"/>
    </source>
</evidence>
<comment type="subcellular location">
    <subcellularLocation>
        <location evidence="1">Cell membrane</location>
        <topology evidence="1">Multi-pass membrane protein</topology>
    </subcellularLocation>
</comment>
<dbReference type="InterPro" id="IPR050171">
    <property type="entry name" value="MFS_Transporters"/>
</dbReference>
<proteinExistence type="predicted"/>
<keyword evidence="2" id="KW-0813">Transport</keyword>
<dbReference type="PANTHER" id="PTHR23517:SF3">
    <property type="entry name" value="INTEGRAL MEMBRANE TRANSPORT PROTEIN"/>
    <property type="match status" value="1"/>
</dbReference>
<evidence type="ECO:0000256" key="3">
    <source>
        <dbReference type="ARBA" id="ARBA00022475"/>
    </source>
</evidence>
<evidence type="ECO:0000256" key="6">
    <source>
        <dbReference type="ARBA" id="ARBA00023136"/>
    </source>
</evidence>
<dbReference type="PANTHER" id="PTHR23517">
    <property type="entry name" value="RESISTANCE PROTEIN MDTM, PUTATIVE-RELATED-RELATED"/>
    <property type="match status" value="1"/>
</dbReference>
<keyword evidence="5 7" id="KW-1133">Transmembrane helix</keyword>
<feature type="transmembrane region" description="Helical" evidence="7">
    <location>
        <begin position="198"/>
        <end position="220"/>
    </location>
</feature>
<evidence type="ECO:0000256" key="7">
    <source>
        <dbReference type="SAM" id="Phobius"/>
    </source>
</evidence>
<keyword evidence="3" id="KW-1003">Cell membrane</keyword>
<accession>A0AAU9IPA0</accession>
<feature type="transmembrane region" description="Helical" evidence="7">
    <location>
        <begin position="132"/>
        <end position="152"/>
    </location>
</feature>
<keyword evidence="9" id="KW-1185">Reference proteome</keyword>
<gene>
    <name evidence="8" type="ORF">BSTOLATCC_MIC16748</name>
</gene>
<feature type="transmembrane region" description="Helical" evidence="7">
    <location>
        <begin position="109"/>
        <end position="126"/>
    </location>
</feature>
<keyword evidence="6 7" id="KW-0472">Membrane</keyword>
<dbReference type="EMBL" id="CAJZBQ010000016">
    <property type="protein sequence ID" value="CAG9316640.1"/>
    <property type="molecule type" value="Genomic_DNA"/>
</dbReference>
<dbReference type="Gene3D" id="1.20.1250.20">
    <property type="entry name" value="MFS general substrate transporter like domains"/>
    <property type="match status" value="1"/>
</dbReference>
<feature type="transmembrane region" description="Helical" evidence="7">
    <location>
        <begin position="41"/>
        <end position="64"/>
    </location>
</feature>
<feature type="transmembrane region" description="Helical" evidence="7">
    <location>
        <begin position="292"/>
        <end position="314"/>
    </location>
</feature>
<dbReference type="InterPro" id="IPR011701">
    <property type="entry name" value="MFS"/>
</dbReference>
<feature type="transmembrane region" description="Helical" evidence="7">
    <location>
        <begin position="346"/>
        <end position="368"/>
    </location>
</feature>
<feature type="transmembrane region" description="Helical" evidence="7">
    <location>
        <begin position="425"/>
        <end position="448"/>
    </location>
</feature>
<protein>
    <submittedName>
        <fullName evidence="8">Uncharacterized protein</fullName>
    </submittedName>
</protein>
<dbReference type="GO" id="GO:0022857">
    <property type="term" value="F:transmembrane transporter activity"/>
    <property type="evidence" value="ECO:0007669"/>
    <property type="project" value="InterPro"/>
</dbReference>